<accession>A0ABV0KRF9</accession>
<dbReference type="EMBL" id="JAMPLM010000044">
    <property type="protein sequence ID" value="MEP1061780.1"/>
    <property type="molecule type" value="Genomic_DNA"/>
</dbReference>
<protein>
    <submittedName>
        <fullName evidence="1">Uncharacterized protein</fullName>
    </submittedName>
</protein>
<dbReference type="RefSeq" id="WP_190447995.1">
    <property type="nucleotide sequence ID" value="NZ_JAMPLM010000044.1"/>
</dbReference>
<reference evidence="1 2" key="1">
    <citation type="submission" date="2022-04" db="EMBL/GenBank/DDBJ databases">
        <title>Positive selection, recombination, and allopatry shape intraspecific diversity of widespread and dominant cyanobacteria.</title>
        <authorList>
            <person name="Wei J."/>
            <person name="Shu W."/>
            <person name="Hu C."/>
        </authorList>
    </citation>
    <scope>NUCLEOTIDE SEQUENCE [LARGE SCALE GENOMIC DNA]</scope>
    <source>
        <strain evidence="1 2">AS-A4</strain>
    </source>
</reference>
<keyword evidence="2" id="KW-1185">Reference proteome</keyword>
<gene>
    <name evidence="1" type="ORF">NDI38_25750</name>
</gene>
<organism evidence="1 2">
    <name type="scientific">Stenomitos frigidus AS-A4</name>
    <dbReference type="NCBI Taxonomy" id="2933935"/>
    <lineage>
        <taxon>Bacteria</taxon>
        <taxon>Bacillati</taxon>
        <taxon>Cyanobacteriota</taxon>
        <taxon>Cyanophyceae</taxon>
        <taxon>Leptolyngbyales</taxon>
        <taxon>Leptolyngbyaceae</taxon>
        <taxon>Stenomitos</taxon>
    </lineage>
</organism>
<name>A0ABV0KRF9_9CYAN</name>
<comment type="caution">
    <text evidence="1">The sequence shown here is derived from an EMBL/GenBank/DDBJ whole genome shotgun (WGS) entry which is preliminary data.</text>
</comment>
<evidence type="ECO:0000313" key="2">
    <source>
        <dbReference type="Proteomes" id="UP001476950"/>
    </source>
</evidence>
<sequence length="98" mass="10665">MLDPQGSSGQNNIDISAKINLNESQAAIVAALVNGDCWLQQDSRTKAYQLYYNGTKLGYALSEAEVTQLIAQGLVGKVEQIKLTPEGRIWATQSQQLP</sequence>
<evidence type="ECO:0000313" key="1">
    <source>
        <dbReference type="EMBL" id="MEP1061780.1"/>
    </source>
</evidence>
<proteinExistence type="predicted"/>
<dbReference type="Proteomes" id="UP001476950">
    <property type="component" value="Unassembled WGS sequence"/>
</dbReference>